<keyword evidence="1" id="KW-0539">Nucleus</keyword>
<dbReference type="OrthoDB" id="2980420at2759"/>
<dbReference type="OMA" id="DWFTRKR"/>
<dbReference type="Proteomes" id="UP000219338">
    <property type="component" value="Unassembled WGS sequence"/>
</dbReference>
<dbReference type="GO" id="GO:0003677">
    <property type="term" value="F:DNA binding"/>
    <property type="evidence" value="ECO:0007669"/>
    <property type="project" value="UniProtKB-UniRule"/>
</dbReference>
<sequence>MSAPPGASDVPLASTAQKKKIRLPKAGTSILNDFFFTVSHHPSHEQQRVLLAQIHQSIDPTYTLKHLQDWFTRKRASEKQPASNRSTGMSLKEIPLNPEQIRHLTELYNSNKNPTLGLLQTWSSLLKVKTTVVTDWIEEKNKLPSPAPTVSPEPNLPSIYRRSTSVSTPLSVPSPVIANSRFALFKPEPPQSPVRPALSPILPPAVLPPSSPSPLLITIPKRVPEEDTYKAGFLEAFASRATSEEPTGPITREMLNELFKGPEADMKAFRGMVARGELRHQGYTPAMAKSRY</sequence>
<evidence type="ECO:0000313" key="5">
    <source>
        <dbReference type="Proteomes" id="UP000219338"/>
    </source>
</evidence>
<dbReference type="EMBL" id="FUEG01000001">
    <property type="protein sequence ID" value="SJK98232.1"/>
    <property type="molecule type" value="Genomic_DNA"/>
</dbReference>
<evidence type="ECO:0000256" key="2">
    <source>
        <dbReference type="SAM" id="MobiDB-lite"/>
    </source>
</evidence>
<keyword evidence="1" id="KW-0238">DNA-binding</keyword>
<protein>
    <recommendedName>
        <fullName evidence="3">Homeobox domain-containing protein</fullName>
    </recommendedName>
</protein>
<evidence type="ECO:0000256" key="1">
    <source>
        <dbReference type="PROSITE-ProRule" id="PRU00108"/>
    </source>
</evidence>
<keyword evidence="1" id="KW-0371">Homeobox</keyword>
<comment type="subcellular location">
    <subcellularLocation>
        <location evidence="1">Nucleus</location>
    </subcellularLocation>
</comment>
<dbReference type="PROSITE" id="PS50071">
    <property type="entry name" value="HOMEOBOX_2"/>
    <property type="match status" value="1"/>
</dbReference>
<feature type="region of interest" description="Disordered" evidence="2">
    <location>
        <begin position="74"/>
        <end position="94"/>
    </location>
</feature>
<proteinExistence type="predicted"/>
<feature type="DNA-binding region" description="Homeobox" evidence="1">
    <location>
        <begin position="16"/>
        <end position="82"/>
    </location>
</feature>
<feature type="compositionally biased region" description="Polar residues" evidence="2">
    <location>
        <begin position="80"/>
        <end position="89"/>
    </location>
</feature>
<gene>
    <name evidence="4" type="ORF">ARMOST_01493</name>
</gene>
<name>A0A284QP31_ARMOS</name>
<keyword evidence="5" id="KW-1185">Reference proteome</keyword>
<dbReference type="GO" id="GO:0005634">
    <property type="term" value="C:nucleus"/>
    <property type="evidence" value="ECO:0007669"/>
    <property type="project" value="UniProtKB-SubCell"/>
</dbReference>
<feature type="domain" description="Homeobox" evidence="3">
    <location>
        <begin position="14"/>
        <end position="81"/>
    </location>
</feature>
<accession>A0A284QP31</accession>
<dbReference type="AlphaFoldDB" id="A0A284QP31"/>
<evidence type="ECO:0000313" key="4">
    <source>
        <dbReference type="EMBL" id="SJK98232.1"/>
    </source>
</evidence>
<dbReference type="InterPro" id="IPR001356">
    <property type="entry name" value="HD"/>
</dbReference>
<reference evidence="5" key="1">
    <citation type="journal article" date="2017" name="Nat. Ecol. Evol.">
        <title>Genome expansion and lineage-specific genetic innovations in the forest pathogenic fungi Armillaria.</title>
        <authorList>
            <person name="Sipos G."/>
            <person name="Prasanna A.N."/>
            <person name="Walter M.C."/>
            <person name="O'Connor E."/>
            <person name="Balint B."/>
            <person name="Krizsan K."/>
            <person name="Kiss B."/>
            <person name="Hess J."/>
            <person name="Varga T."/>
            <person name="Slot J."/>
            <person name="Riley R."/>
            <person name="Boka B."/>
            <person name="Rigling D."/>
            <person name="Barry K."/>
            <person name="Lee J."/>
            <person name="Mihaltcheva S."/>
            <person name="LaButti K."/>
            <person name="Lipzen A."/>
            <person name="Waldron R."/>
            <person name="Moloney N.M."/>
            <person name="Sperisen C."/>
            <person name="Kredics L."/>
            <person name="Vagvoelgyi C."/>
            <person name="Patrignani A."/>
            <person name="Fitzpatrick D."/>
            <person name="Nagy I."/>
            <person name="Doyle S."/>
            <person name="Anderson J.B."/>
            <person name="Grigoriev I.V."/>
            <person name="Gueldener U."/>
            <person name="Muensterkoetter M."/>
            <person name="Nagy L.G."/>
        </authorList>
    </citation>
    <scope>NUCLEOTIDE SEQUENCE [LARGE SCALE GENOMIC DNA]</scope>
    <source>
        <strain evidence="5">C18/9</strain>
    </source>
</reference>
<organism evidence="4 5">
    <name type="scientific">Armillaria ostoyae</name>
    <name type="common">Armillaria root rot fungus</name>
    <dbReference type="NCBI Taxonomy" id="47428"/>
    <lineage>
        <taxon>Eukaryota</taxon>
        <taxon>Fungi</taxon>
        <taxon>Dikarya</taxon>
        <taxon>Basidiomycota</taxon>
        <taxon>Agaricomycotina</taxon>
        <taxon>Agaricomycetes</taxon>
        <taxon>Agaricomycetidae</taxon>
        <taxon>Agaricales</taxon>
        <taxon>Marasmiineae</taxon>
        <taxon>Physalacriaceae</taxon>
        <taxon>Armillaria</taxon>
    </lineage>
</organism>
<evidence type="ECO:0000259" key="3">
    <source>
        <dbReference type="PROSITE" id="PS50071"/>
    </source>
</evidence>